<dbReference type="OrthoDB" id="21648at10239"/>
<dbReference type="Gene3D" id="1.10.10.10">
    <property type="entry name" value="Winged helix-like DNA-binding domain superfamily/Winged helix DNA-binding domain"/>
    <property type="match status" value="1"/>
</dbReference>
<dbReference type="EMBL" id="KC117377">
    <property type="protein sequence ID" value="AGC34468.1"/>
    <property type="molecule type" value="Genomic_DNA"/>
</dbReference>
<dbReference type="KEGG" id="vg:14477340"/>
<sequence>MLDLRLVGWQSGVDRVTMTQEQVKTFETTDEAVSFLYDNPDFDGDLRVLEREGDPEPRDLSDAEETSYNPDLPVKDNDPTHRYLYLLSKHEANAPERMLSSVDILDLTAGDSFAPGPAAAALLKAGYANERKEGRRSYYYITEEGERLLDNLGEPASEVTGDDVLGF</sequence>
<evidence type="ECO:0000313" key="2">
    <source>
        <dbReference type="EMBL" id="AGC34468.1"/>
    </source>
</evidence>
<organism evidence="2 3">
    <name type="scientific">Haloarcula vallismortis tailed virus 1</name>
    <dbReference type="NCBI Taxonomy" id="1262528"/>
    <lineage>
        <taxon>Viruses</taxon>
        <taxon>Duplodnaviria</taxon>
        <taxon>Heunggongvirae</taxon>
        <taxon>Uroviricota</taxon>
        <taxon>Caudoviricetes</taxon>
        <taxon>Thumleimavirales</taxon>
        <taxon>Druskaviridae</taxon>
        <taxon>Tredecimvirus</taxon>
        <taxon>Tredecimvirus thailandense</taxon>
        <taxon>Tredecimvirus HVTV1</taxon>
    </lineage>
</organism>
<evidence type="ECO:0000256" key="1">
    <source>
        <dbReference type="SAM" id="MobiDB-lite"/>
    </source>
</evidence>
<dbReference type="GeneID" id="14477340"/>
<accession>L7TJA5</accession>
<evidence type="ECO:0000313" key="3">
    <source>
        <dbReference type="Proteomes" id="UP000011137"/>
    </source>
</evidence>
<keyword evidence="3" id="KW-1185">Reference proteome</keyword>
<dbReference type="InterPro" id="IPR036390">
    <property type="entry name" value="WH_DNA-bd_sf"/>
</dbReference>
<dbReference type="InterPro" id="IPR036388">
    <property type="entry name" value="WH-like_DNA-bd_sf"/>
</dbReference>
<dbReference type="Proteomes" id="UP000011137">
    <property type="component" value="Segment"/>
</dbReference>
<feature type="compositionally biased region" description="Basic and acidic residues" evidence="1">
    <location>
        <begin position="52"/>
        <end position="61"/>
    </location>
</feature>
<name>L7TJA5_9CAUD</name>
<protein>
    <submittedName>
        <fullName evidence="2">Uncharacterized protein</fullName>
    </submittedName>
</protein>
<proteinExistence type="predicted"/>
<dbReference type="RefSeq" id="YP_007379004.1">
    <property type="nucleotide sequence ID" value="NC_020158.1"/>
</dbReference>
<reference evidence="2 3" key="1">
    <citation type="journal article" date="2013" name="J. Virol.">
        <title>Insights into head-tailed viruses infecting extremely halophilic archaea.</title>
        <authorList>
            <person name="Pietila M.K."/>
            <person name="Laurinmaki P."/>
            <person name="Russell D.A."/>
            <person name="Ko C.C."/>
            <person name="Jacobs-Sera D."/>
            <person name="Butcher S.J."/>
            <person name="Bamford D.H."/>
            <person name="Hendrix R.W."/>
        </authorList>
    </citation>
    <scope>NUCLEOTIDE SEQUENCE [LARGE SCALE GENOMIC DNA]</scope>
</reference>
<gene>
    <name evidence="2" type="primary">99</name>
    <name evidence="2" type="ORF">HVTV1_99</name>
</gene>
<feature type="region of interest" description="Disordered" evidence="1">
    <location>
        <begin position="52"/>
        <end position="78"/>
    </location>
</feature>
<dbReference type="SUPFAM" id="SSF46785">
    <property type="entry name" value="Winged helix' DNA-binding domain"/>
    <property type="match status" value="1"/>
</dbReference>